<name>A0A1K0HBX4_9BASI</name>
<organism evidence="2 3">
    <name type="scientific">Ustilago bromivora</name>
    <dbReference type="NCBI Taxonomy" id="307758"/>
    <lineage>
        <taxon>Eukaryota</taxon>
        <taxon>Fungi</taxon>
        <taxon>Dikarya</taxon>
        <taxon>Basidiomycota</taxon>
        <taxon>Ustilaginomycotina</taxon>
        <taxon>Ustilaginomycetes</taxon>
        <taxon>Ustilaginales</taxon>
        <taxon>Ustilaginaceae</taxon>
        <taxon>Ustilago</taxon>
    </lineage>
</organism>
<keyword evidence="1" id="KW-0732">Signal</keyword>
<dbReference type="AlphaFoldDB" id="A0A1K0HBX4"/>
<dbReference type="EMBL" id="LT558121">
    <property type="protein sequence ID" value="SAM81762.1"/>
    <property type="molecule type" value="Genomic_DNA"/>
</dbReference>
<evidence type="ECO:0000256" key="1">
    <source>
        <dbReference type="SAM" id="SignalP"/>
    </source>
</evidence>
<dbReference type="Proteomes" id="UP000179920">
    <property type="component" value="Chromosome V"/>
</dbReference>
<evidence type="ECO:0000313" key="3">
    <source>
        <dbReference type="Proteomes" id="UP000179920"/>
    </source>
</evidence>
<protein>
    <recommendedName>
        <fullName evidence="4">Secreted protein</fullName>
    </recommendedName>
</protein>
<feature type="chain" id="PRO_5009664710" description="Secreted protein" evidence="1">
    <location>
        <begin position="20"/>
        <end position="170"/>
    </location>
</feature>
<evidence type="ECO:0008006" key="4">
    <source>
        <dbReference type="Google" id="ProtNLM"/>
    </source>
</evidence>
<accession>A0A1K0HBX4</accession>
<feature type="signal peptide" evidence="1">
    <location>
        <begin position="1"/>
        <end position="19"/>
    </location>
</feature>
<evidence type="ECO:0000313" key="2">
    <source>
        <dbReference type="EMBL" id="SAM81762.1"/>
    </source>
</evidence>
<proteinExistence type="predicted"/>
<gene>
    <name evidence="2" type="ORF">UBRO_20613</name>
</gene>
<sequence length="170" mass="19042">MCNLQLASDLRLLWSIVQCQCISTLILARNNNTVSSIQPQPPILLFFDRQLAAHTAHESAWTTCQAILRRISTQSEVKRRTVCISVKPLRRWNAKFSMRSFLSFFFSSPPLNWLVFLSVRSLSAPLPSSSARNAKSFVFLVHCGCPSLSAVRSGPPPPFFLSEPSIHTIP</sequence>
<reference evidence="3" key="1">
    <citation type="submission" date="2016-04" db="EMBL/GenBank/DDBJ databases">
        <authorList>
            <person name="Guldener U."/>
            <person name="Guldener U."/>
        </authorList>
    </citation>
    <scope>NUCLEOTIDE SEQUENCE [LARGE SCALE GENOMIC DNA]</scope>
    <source>
        <strain evidence="3">UB2112</strain>
    </source>
</reference>